<organism evidence="7 8">
    <name type="scientific">Austwickia chelonae NBRC 105200</name>
    <dbReference type="NCBI Taxonomy" id="1184607"/>
    <lineage>
        <taxon>Bacteria</taxon>
        <taxon>Bacillati</taxon>
        <taxon>Actinomycetota</taxon>
        <taxon>Actinomycetes</taxon>
        <taxon>Micrococcales</taxon>
        <taxon>Dermatophilaceae</taxon>
        <taxon>Austwickia</taxon>
    </lineage>
</organism>
<evidence type="ECO:0000313" key="7">
    <source>
        <dbReference type="EMBL" id="GAB76796.1"/>
    </source>
</evidence>
<feature type="transmembrane region" description="Helical" evidence="6">
    <location>
        <begin position="328"/>
        <end position="347"/>
    </location>
</feature>
<dbReference type="GO" id="GO:0022857">
    <property type="term" value="F:transmembrane transporter activity"/>
    <property type="evidence" value="ECO:0007669"/>
    <property type="project" value="InterPro"/>
</dbReference>
<reference evidence="7 8" key="1">
    <citation type="submission" date="2012-08" db="EMBL/GenBank/DDBJ databases">
        <title>Whole genome shotgun sequence of Austwickia chelonae NBRC 105200.</title>
        <authorList>
            <person name="Yoshida I."/>
            <person name="Hosoyama A."/>
            <person name="Tsuchikane K."/>
            <person name="Katsumata H."/>
            <person name="Ando Y."/>
            <person name="Ohji S."/>
            <person name="Hamada M."/>
            <person name="Tamura T."/>
            <person name="Yamazoe A."/>
            <person name="Yamazaki S."/>
            <person name="Fujita N."/>
        </authorList>
    </citation>
    <scope>NUCLEOTIDE SEQUENCE [LARGE SCALE GENOMIC DNA]</scope>
    <source>
        <strain evidence="7 8">NBRC 105200</strain>
    </source>
</reference>
<feature type="transmembrane region" description="Helical" evidence="6">
    <location>
        <begin position="201"/>
        <end position="227"/>
    </location>
</feature>
<evidence type="ECO:0000256" key="3">
    <source>
        <dbReference type="ARBA" id="ARBA00022692"/>
    </source>
</evidence>
<proteinExistence type="predicted"/>
<evidence type="ECO:0000256" key="6">
    <source>
        <dbReference type="SAM" id="Phobius"/>
    </source>
</evidence>
<dbReference type="STRING" id="100225.SAMN05421595_1930"/>
<evidence type="ECO:0000313" key="8">
    <source>
        <dbReference type="Proteomes" id="UP000008495"/>
    </source>
</evidence>
<dbReference type="AlphaFoldDB" id="K6UKY8"/>
<comment type="caution">
    <text evidence="7">The sequence shown here is derived from an EMBL/GenBank/DDBJ whole genome shotgun (WGS) entry which is preliminary data.</text>
</comment>
<feature type="transmembrane region" description="Helical" evidence="6">
    <location>
        <begin position="110"/>
        <end position="133"/>
    </location>
</feature>
<evidence type="ECO:0000256" key="1">
    <source>
        <dbReference type="ARBA" id="ARBA00004651"/>
    </source>
</evidence>
<dbReference type="CDD" id="cd06580">
    <property type="entry name" value="TM_PBP1_transp_TpRbsC_like"/>
    <property type="match status" value="1"/>
</dbReference>
<comment type="subcellular location">
    <subcellularLocation>
        <location evidence="1">Cell membrane</location>
        <topology evidence="1">Multi-pass membrane protein</topology>
    </subcellularLocation>
</comment>
<keyword evidence="8" id="KW-1185">Reference proteome</keyword>
<dbReference type="Pfam" id="PF02653">
    <property type="entry name" value="BPD_transp_2"/>
    <property type="match status" value="1"/>
</dbReference>
<dbReference type="Proteomes" id="UP000008495">
    <property type="component" value="Unassembled WGS sequence"/>
</dbReference>
<feature type="transmembrane region" description="Helical" evidence="6">
    <location>
        <begin position="359"/>
        <end position="376"/>
    </location>
</feature>
<feature type="transmembrane region" description="Helical" evidence="6">
    <location>
        <begin position="442"/>
        <end position="460"/>
    </location>
</feature>
<dbReference type="PANTHER" id="PTHR43370">
    <property type="entry name" value="SUGAR ABC TRANSPORTER INTEGRAL MEMBRANE PROTEIN-RELATED"/>
    <property type="match status" value="1"/>
</dbReference>
<sequence>MSMGLQLDTHVVADTPQRRRHWTPLRIALTVLGALIGLSVLRVATGENDIASSGAVAAAIGLAVPIGLAGLGGLWSERAGVVNIGLEGMMILGCWGSAAFALSWGPWAGLIGGILMGLVGGAVHAVATVYFGVDHVVSGVALNLIGPGAAKYLAARTWPQLQGVQSPQLPELPKITVPGLSDGLRSLEGTHLFLVSDIAGLLAGLVTDLSMVTVIAIGLVVASWWVLWQTPFGLRLRSCGESPAAAETLGVDVYRYKYAGVLISGALAGLAGSYLTLVAANMFRDGQTGGRGYIGLAALIFGNWRPGSLASGALMFGYFDAIQLRGNAIHGVLLAAGVALVALGTAALLRRRRGRQAEVLPALLATSALALGWYAASDSAPTAVRLFIGFSGAALLLGSTIVAFLTRREMLHLPAGFPGALAMAAFGLLVTCWYASSESVPSQLTGAAPYVATLLVLALASQNLRMPAADGLIYRKGETH</sequence>
<dbReference type="EMBL" id="BAGZ01000003">
    <property type="protein sequence ID" value="GAB76796.1"/>
    <property type="molecule type" value="Genomic_DNA"/>
</dbReference>
<dbReference type="RefSeq" id="WP_006501547.1">
    <property type="nucleotide sequence ID" value="NZ_BAGZ01000003.1"/>
</dbReference>
<evidence type="ECO:0000256" key="4">
    <source>
        <dbReference type="ARBA" id="ARBA00022989"/>
    </source>
</evidence>
<keyword evidence="4 6" id="KW-1133">Transmembrane helix</keyword>
<keyword evidence="3 6" id="KW-0812">Transmembrane</keyword>
<keyword evidence="5 6" id="KW-0472">Membrane</keyword>
<feature type="transmembrane region" description="Helical" evidence="6">
    <location>
        <begin position="84"/>
        <end position="104"/>
    </location>
</feature>
<keyword evidence="2" id="KW-1003">Cell membrane</keyword>
<dbReference type="eggNOG" id="COG1079">
    <property type="taxonomic scope" value="Bacteria"/>
</dbReference>
<dbReference type="InterPro" id="IPR001851">
    <property type="entry name" value="ABC_transp_permease"/>
</dbReference>
<gene>
    <name evidence="7" type="ORF">AUCHE_03_00130</name>
</gene>
<accession>K6UKY8</accession>
<dbReference type="GO" id="GO:0005886">
    <property type="term" value="C:plasma membrane"/>
    <property type="evidence" value="ECO:0007669"/>
    <property type="project" value="UniProtKB-SubCell"/>
</dbReference>
<feature type="transmembrane region" description="Helical" evidence="6">
    <location>
        <begin position="50"/>
        <end position="72"/>
    </location>
</feature>
<name>K6UKY8_9MICO</name>
<feature type="transmembrane region" description="Helical" evidence="6">
    <location>
        <begin position="25"/>
        <end position="44"/>
    </location>
</feature>
<feature type="transmembrane region" description="Helical" evidence="6">
    <location>
        <begin position="382"/>
        <end position="405"/>
    </location>
</feature>
<feature type="transmembrane region" description="Helical" evidence="6">
    <location>
        <begin position="258"/>
        <end position="280"/>
    </location>
</feature>
<dbReference type="PANTHER" id="PTHR43370:SF1">
    <property type="entry name" value="GUANOSINE ABC TRANSPORTER PERMEASE PROTEIN NUPQ"/>
    <property type="match status" value="1"/>
</dbReference>
<evidence type="ECO:0000256" key="5">
    <source>
        <dbReference type="ARBA" id="ARBA00023136"/>
    </source>
</evidence>
<feature type="transmembrane region" description="Helical" evidence="6">
    <location>
        <begin position="417"/>
        <end position="436"/>
    </location>
</feature>
<evidence type="ECO:0000256" key="2">
    <source>
        <dbReference type="ARBA" id="ARBA00022475"/>
    </source>
</evidence>
<protein>
    <submittedName>
        <fullName evidence="7">Putative ABC transporter permease protein</fullName>
    </submittedName>
</protein>
<feature type="transmembrane region" description="Helical" evidence="6">
    <location>
        <begin position="292"/>
        <end position="316"/>
    </location>
</feature>